<name>A0A485KD36_9STRA</name>
<proteinExistence type="predicted"/>
<evidence type="ECO:0000313" key="3">
    <source>
        <dbReference type="Proteomes" id="UP000332933"/>
    </source>
</evidence>
<sequence>MLSRVLAVILSVFAQDRSASRTFLLDYVTQEAMLSVDHTMLVERCSLDAVQVVFAMFFKPDNSARAEHAATLCLVQATKLPSTTERAYAIVRWLVFSNNLDALTSVQVLSTSPHGKNTMTRAIAEADLEMALILQALGVPVVTRLVKNALFDSSLHHVTLALELIRMATDATTQKRTEHLNQSKWIEWLVAQLGGTVVVMGHLILLLARAPTLPRIFPKLYATWWTQANNADEKCRIQMTVVQCGNTKAVSCVVRLASKSLDLLVTT</sequence>
<gene>
    <name evidence="2" type="primary">Aste57867_3003</name>
    <name evidence="1" type="ORF">As57867_002994</name>
    <name evidence="2" type="ORF">ASTE57867_3003</name>
</gene>
<protein>
    <submittedName>
        <fullName evidence="2">Aste57867_3003 protein</fullName>
    </submittedName>
</protein>
<evidence type="ECO:0000313" key="2">
    <source>
        <dbReference type="EMBL" id="VFT80184.1"/>
    </source>
</evidence>
<dbReference type="EMBL" id="CAADRA010000452">
    <property type="protein sequence ID" value="VFT80184.1"/>
    <property type="molecule type" value="Genomic_DNA"/>
</dbReference>
<organism evidence="2 3">
    <name type="scientific">Aphanomyces stellatus</name>
    <dbReference type="NCBI Taxonomy" id="120398"/>
    <lineage>
        <taxon>Eukaryota</taxon>
        <taxon>Sar</taxon>
        <taxon>Stramenopiles</taxon>
        <taxon>Oomycota</taxon>
        <taxon>Saprolegniomycetes</taxon>
        <taxon>Saprolegniales</taxon>
        <taxon>Verrucalvaceae</taxon>
        <taxon>Aphanomyces</taxon>
    </lineage>
</organism>
<accession>A0A485KD36</accession>
<reference evidence="1" key="2">
    <citation type="submission" date="2019-06" db="EMBL/GenBank/DDBJ databases">
        <title>Genomics analysis of Aphanomyces spp. identifies a new class of oomycete effector associated with host adaptation.</title>
        <authorList>
            <person name="Gaulin E."/>
        </authorList>
    </citation>
    <scope>NUCLEOTIDE SEQUENCE</scope>
    <source>
        <strain evidence="1">CBS 578.67</strain>
    </source>
</reference>
<reference evidence="2 3" key="1">
    <citation type="submission" date="2019-03" db="EMBL/GenBank/DDBJ databases">
        <authorList>
            <person name="Gaulin E."/>
            <person name="Dumas B."/>
        </authorList>
    </citation>
    <scope>NUCLEOTIDE SEQUENCE [LARGE SCALE GENOMIC DNA]</scope>
    <source>
        <strain evidence="2">CBS 568.67</strain>
    </source>
</reference>
<dbReference type="EMBL" id="VJMH01000452">
    <property type="protein sequence ID" value="KAF0716143.1"/>
    <property type="molecule type" value="Genomic_DNA"/>
</dbReference>
<keyword evidence="3" id="KW-1185">Reference proteome</keyword>
<dbReference type="Proteomes" id="UP000332933">
    <property type="component" value="Unassembled WGS sequence"/>
</dbReference>
<evidence type="ECO:0000313" key="1">
    <source>
        <dbReference type="EMBL" id="KAF0716143.1"/>
    </source>
</evidence>
<dbReference type="AlphaFoldDB" id="A0A485KD36"/>